<feature type="domain" description="RNA polymerase Rpb7-like N-terminal" evidence="9">
    <location>
        <begin position="20"/>
        <end position="67"/>
    </location>
</feature>
<evidence type="ECO:0000259" key="10">
    <source>
        <dbReference type="Pfam" id="PF17875"/>
    </source>
</evidence>
<keyword evidence="6" id="KW-0539">Nucleus</keyword>
<dbReference type="Pfam" id="PF17875">
    <property type="entry name" value="RPA43_OB"/>
    <property type="match status" value="1"/>
</dbReference>
<comment type="similarity">
    <text evidence="2">Belongs to the eukaryotic RPA43 RNA polymerase subunit family.</text>
</comment>
<name>A0A6A6RR86_9PLEO</name>
<evidence type="ECO:0000313" key="12">
    <source>
        <dbReference type="Proteomes" id="UP000799753"/>
    </source>
</evidence>
<dbReference type="OrthoDB" id="10250504at2759"/>
<evidence type="ECO:0000256" key="3">
    <source>
        <dbReference type="ARBA" id="ARBA00022478"/>
    </source>
</evidence>
<evidence type="ECO:0000256" key="8">
    <source>
        <dbReference type="SAM" id="MobiDB-lite"/>
    </source>
</evidence>
<proteinExistence type="inferred from homology"/>
<keyword evidence="4" id="KW-0597">Phosphoprotein</keyword>
<gene>
    <name evidence="11" type="ORF">P280DRAFT_458952</name>
</gene>
<evidence type="ECO:0000256" key="1">
    <source>
        <dbReference type="ARBA" id="ARBA00004604"/>
    </source>
</evidence>
<comment type="subcellular location">
    <subcellularLocation>
        <location evidence="1">Nucleus</location>
        <location evidence="1">Nucleolus</location>
    </subcellularLocation>
</comment>
<dbReference type="InterPro" id="IPR005576">
    <property type="entry name" value="Rpb7-like_N"/>
</dbReference>
<organism evidence="11 12">
    <name type="scientific">Massarina eburnea CBS 473.64</name>
    <dbReference type="NCBI Taxonomy" id="1395130"/>
    <lineage>
        <taxon>Eukaryota</taxon>
        <taxon>Fungi</taxon>
        <taxon>Dikarya</taxon>
        <taxon>Ascomycota</taxon>
        <taxon>Pezizomycotina</taxon>
        <taxon>Dothideomycetes</taxon>
        <taxon>Pleosporomycetidae</taxon>
        <taxon>Pleosporales</taxon>
        <taxon>Massarineae</taxon>
        <taxon>Massarinaceae</taxon>
        <taxon>Massarina</taxon>
    </lineage>
</organism>
<evidence type="ECO:0000256" key="6">
    <source>
        <dbReference type="ARBA" id="ARBA00023242"/>
    </source>
</evidence>
<evidence type="ECO:0000256" key="7">
    <source>
        <dbReference type="ARBA" id="ARBA00073455"/>
    </source>
</evidence>
<dbReference type="Gene3D" id="2.40.50.1060">
    <property type="match status" value="1"/>
</dbReference>
<evidence type="ECO:0000256" key="4">
    <source>
        <dbReference type="ARBA" id="ARBA00022553"/>
    </source>
</evidence>
<dbReference type="GO" id="GO:0006362">
    <property type="term" value="P:transcription elongation by RNA polymerase I"/>
    <property type="evidence" value="ECO:0007669"/>
    <property type="project" value="UniProtKB-ARBA"/>
</dbReference>
<sequence length="262" mass="28399">MAPMPPANDDSVFYIERISQYVSIPPAALGDPLPAVCASVYSPLLLTYFSPVKGIVLGYEDVRLSDQEPRSKSSSSSKKSKKRRHRDQQDAEEEEAEQENGTVLLQQIDEYTAPFVWASASLLVWKPRDGAWIMATLTHQSATHITLSHLNTFPVSVLADQLPKGWTWHAVQAGRMKKGWDGRVADAGGWWVDGEGGKVGAEGKEFRVRIVEWDAKGGMGKGRGGMKISGSLLGAGERGKGKGRVDAGASSTNAEVMQVDSD</sequence>
<dbReference type="GO" id="GO:0005736">
    <property type="term" value="C:RNA polymerase I complex"/>
    <property type="evidence" value="ECO:0007669"/>
    <property type="project" value="UniProtKB-ARBA"/>
</dbReference>
<accession>A0A6A6RR86</accession>
<feature type="region of interest" description="Disordered" evidence="8">
    <location>
        <begin position="230"/>
        <end position="262"/>
    </location>
</feature>
<dbReference type="InterPro" id="IPR036898">
    <property type="entry name" value="RNA_pol_Rpb7-like_N_sf"/>
</dbReference>
<dbReference type="Gene3D" id="3.30.1490.120">
    <property type="entry name" value="RNA polymerase Rpb7-like, N-terminal domain"/>
    <property type="match status" value="1"/>
</dbReference>
<reference evidence="11" key="1">
    <citation type="journal article" date="2020" name="Stud. Mycol.">
        <title>101 Dothideomycetes genomes: a test case for predicting lifestyles and emergence of pathogens.</title>
        <authorList>
            <person name="Haridas S."/>
            <person name="Albert R."/>
            <person name="Binder M."/>
            <person name="Bloem J."/>
            <person name="Labutti K."/>
            <person name="Salamov A."/>
            <person name="Andreopoulos B."/>
            <person name="Baker S."/>
            <person name="Barry K."/>
            <person name="Bills G."/>
            <person name="Bluhm B."/>
            <person name="Cannon C."/>
            <person name="Castanera R."/>
            <person name="Culley D."/>
            <person name="Daum C."/>
            <person name="Ezra D."/>
            <person name="Gonzalez J."/>
            <person name="Henrissat B."/>
            <person name="Kuo A."/>
            <person name="Liang C."/>
            <person name="Lipzen A."/>
            <person name="Lutzoni F."/>
            <person name="Magnuson J."/>
            <person name="Mondo S."/>
            <person name="Nolan M."/>
            <person name="Ohm R."/>
            <person name="Pangilinan J."/>
            <person name="Park H.-J."/>
            <person name="Ramirez L."/>
            <person name="Alfaro M."/>
            <person name="Sun H."/>
            <person name="Tritt A."/>
            <person name="Yoshinaga Y."/>
            <person name="Zwiers L.-H."/>
            <person name="Turgeon B."/>
            <person name="Goodwin S."/>
            <person name="Spatafora J."/>
            <person name="Crous P."/>
            <person name="Grigoriev I."/>
        </authorList>
    </citation>
    <scope>NUCLEOTIDE SEQUENCE</scope>
    <source>
        <strain evidence="11">CBS 473.64</strain>
    </source>
</reference>
<evidence type="ECO:0000256" key="2">
    <source>
        <dbReference type="ARBA" id="ARBA00005930"/>
    </source>
</evidence>
<dbReference type="FunFam" id="3.30.1490.120:FF:000004">
    <property type="entry name" value="RNA polymerase I subunit Rpa43"/>
    <property type="match status" value="1"/>
</dbReference>
<dbReference type="GO" id="GO:0006361">
    <property type="term" value="P:transcription initiation at RNA polymerase I promoter"/>
    <property type="evidence" value="ECO:0007669"/>
    <property type="project" value="UniProtKB-ARBA"/>
</dbReference>
<protein>
    <recommendedName>
        <fullName evidence="7">DNA-directed RNA polymerase I subunit RPA43</fullName>
    </recommendedName>
</protein>
<dbReference type="Pfam" id="PF03876">
    <property type="entry name" value="SHS2_Rpb7-N"/>
    <property type="match status" value="1"/>
</dbReference>
<dbReference type="AlphaFoldDB" id="A0A6A6RR86"/>
<evidence type="ECO:0000256" key="5">
    <source>
        <dbReference type="ARBA" id="ARBA00023163"/>
    </source>
</evidence>
<dbReference type="EMBL" id="MU006795">
    <property type="protein sequence ID" value="KAF2637131.1"/>
    <property type="molecule type" value="Genomic_DNA"/>
</dbReference>
<keyword evidence="12" id="KW-1185">Reference proteome</keyword>
<evidence type="ECO:0000313" key="11">
    <source>
        <dbReference type="EMBL" id="KAF2637131.1"/>
    </source>
</evidence>
<evidence type="ECO:0000259" key="9">
    <source>
        <dbReference type="Pfam" id="PF03876"/>
    </source>
</evidence>
<keyword evidence="3" id="KW-0240">DNA-directed RNA polymerase</keyword>
<dbReference type="InterPro" id="IPR041178">
    <property type="entry name" value="RPA43_OB"/>
</dbReference>
<feature type="domain" description="RPA43 OB" evidence="10">
    <location>
        <begin position="127"/>
        <end position="233"/>
    </location>
</feature>
<keyword evidence="5" id="KW-0804">Transcription</keyword>
<dbReference type="Proteomes" id="UP000799753">
    <property type="component" value="Unassembled WGS sequence"/>
</dbReference>
<feature type="region of interest" description="Disordered" evidence="8">
    <location>
        <begin position="66"/>
        <end position="100"/>
    </location>
</feature>